<dbReference type="Pfam" id="PF00196">
    <property type="entry name" value="GerE"/>
    <property type="match status" value="1"/>
</dbReference>
<dbReference type="InterPro" id="IPR058245">
    <property type="entry name" value="NreC/VraR/RcsB-like_REC"/>
</dbReference>
<feature type="modified residue" description="4-aspartylphosphate" evidence="3">
    <location>
        <position position="54"/>
    </location>
</feature>
<keyword evidence="1 3" id="KW-0597">Phosphoprotein</keyword>
<evidence type="ECO:0000259" key="5">
    <source>
        <dbReference type="PROSITE" id="PS50110"/>
    </source>
</evidence>
<dbReference type="CDD" id="cd17535">
    <property type="entry name" value="REC_NarL-like"/>
    <property type="match status" value="1"/>
</dbReference>
<gene>
    <name evidence="6" type="ORF">CWI75_16500</name>
</gene>
<feature type="domain" description="HTH luxR-type" evidence="4">
    <location>
        <begin position="137"/>
        <end position="202"/>
    </location>
</feature>
<dbReference type="AlphaFoldDB" id="A0A2N5XYL3"/>
<dbReference type="PROSITE" id="PS50043">
    <property type="entry name" value="HTH_LUXR_2"/>
    <property type="match status" value="1"/>
</dbReference>
<dbReference type="PRINTS" id="PR00038">
    <property type="entry name" value="HTHLUXR"/>
</dbReference>
<protein>
    <submittedName>
        <fullName evidence="6">DNA-binding response regulator</fullName>
    </submittedName>
</protein>
<dbReference type="PROSITE" id="PS50110">
    <property type="entry name" value="RESPONSE_REGULATORY"/>
    <property type="match status" value="1"/>
</dbReference>
<proteinExistence type="predicted"/>
<sequence>MKILIVDDHRLFCEGLRLVLQKLDDGVEILEANDHDSALAVLAENIDLDLVMLDLHLADKDGFSVLEYARKHHKSLPVMVLTGSKEVTDMRRALDGGALGFVPKDSSGEQMLGAVRVVLAGGVYLPAEMNEVARDTELGPAVSLTPRQREVLKLLIEGQINKQIADALGITEATIKMHVSGIFKELHVRTRTQAVLKAQKMSLEL</sequence>
<dbReference type="PANTHER" id="PTHR45566:SF1">
    <property type="entry name" value="HTH-TYPE TRANSCRIPTIONAL REGULATOR YHJB-RELATED"/>
    <property type="match status" value="1"/>
</dbReference>
<evidence type="ECO:0000313" key="6">
    <source>
        <dbReference type="EMBL" id="PLW81234.1"/>
    </source>
</evidence>
<feature type="domain" description="Response regulatory" evidence="5">
    <location>
        <begin position="2"/>
        <end position="119"/>
    </location>
</feature>
<reference evidence="7" key="1">
    <citation type="submission" date="2017-11" db="EMBL/GenBank/DDBJ databases">
        <title>The draft genome sequence of Chromatocurvus sp. F02.</title>
        <authorList>
            <person name="Du Z.-J."/>
            <person name="Chang Y.-Q."/>
        </authorList>
    </citation>
    <scope>NUCLEOTIDE SEQUENCE [LARGE SCALE GENOMIC DNA]</scope>
    <source>
        <strain evidence="7">F02</strain>
    </source>
</reference>
<dbReference type="GO" id="GO:0006355">
    <property type="term" value="P:regulation of DNA-templated transcription"/>
    <property type="evidence" value="ECO:0007669"/>
    <property type="project" value="InterPro"/>
</dbReference>
<dbReference type="EMBL" id="PKLZ01000015">
    <property type="protein sequence ID" value="PLW81234.1"/>
    <property type="molecule type" value="Genomic_DNA"/>
</dbReference>
<dbReference type="SUPFAM" id="SSF46894">
    <property type="entry name" value="C-terminal effector domain of the bipartite response regulators"/>
    <property type="match status" value="1"/>
</dbReference>
<dbReference type="InterPro" id="IPR000792">
    <property type="entry name" value="Tscrpt_reg_LuxR_C"/>
</dbReference>
<dbReference type="SMART" id="SM00421">
    <property type="entry name" value="HTH_LUXR"/>
    <property type="match status" value="1"/>
</dbReference>
<dbReference type="SMART" id="SM00448">
    <property type="entry name" value="REC"/>
    <property type="match status" value="1"/>
</dbReference>
<dbReference type="GO" id="GO:0000160">
    <property type="term" value="P:phosphorelay signal transduction system"/>
    <property type="evidence" value="ECO:0007669"/>
    <property type="project" value="InterPro"/>
</dbReference>
<keyword evidence="7" id="KW-1185">Reference proteome</keyword>
<evidence type="ECO:0000256" key="1">
    <source>
        <dbReference type="ARBA" id="ARBA00022553"/>
    </source>
</evidence>
<dbReference type="InterPro" id="IPR011006">
    <property type="entry name" value="CheY-like_superfamily"/>
</dbReference>
<evidence type="ECO:0000256" key="3">
    <source>
        <dbReference type="PROSITE-ProRule" id="PRU00169"/>
    </source>
</evidence>
<dbReference type="GO" id="GO:0003677">
    <property type="term" value="F:DNA binding"/>
    <property type="evidence" value="ECO:0007669"/>
    <property type="project" value="UniProtKB-KW"/>
</dbReference>
<dbReference type="RefSeq" id="WP_101522632.1">
    <property type="nucleotide sequence ID" value="NZ_PKLZ01000015.1"/>
</dbReference>
<comment type="caution">
    <text evidence="6">The sequence shown here is derived from an EMBL/GenBank/DDBJ whole genome shotgun (WGS) entry which is preliminary data.</text>
</comment>
<evidence type="ECO:0000313" key="7">
    <source>
        <dbReference type="Proteomes" id="UP000234845"/>
    </source>
</evidence>
<dbReference type="CDD" id="cd06170">
    <property type="entry name" value="LuxR_C_like"/>
    <property type="match status" value="1"/>
</dbReference>
<evidence type="ECO:0000259" key="4">
    <source>
        <dbReference type="PROSITE" id="PS50043"/>
    </source>
</evidence>
<dbReference type="SUPFAM" id="SSF52172">
    <property type="entry name" value="CheY-like"/>
    <property type="match status" value="1"/>
</dbReference>
<dbReference type="PANTHER" id="PTHR45566">
    <property type="entry name" value="HTH-TYPE TRANSCRIPTIONAL REGULATOR YHJB-RELATED"/>
    <property type="match status" value="1"/>
</dbReference>
<dbReference type="InterPro" id="IPR016032">
    <property type="entry name" value="Sig_transdc_resp-reg_C-effctor"/>
</dbReference>
<keyword evidence="2 6" id="KW-0238">DNA-binding</keyword>
<dbReference type="Proteomes" id="UP000234845">
    <property type="component" value="Unassembled WGS sequence"/>
</dbReference>
<dbReference type="OrthoDB" id="5736987at2"/>
<organism evidence="6 7">
    <name type="scientific">Kineobactrum sediminis</name>
    <dbReference type="NCBI Taxonomy" id="1905677"/>
    <lineage>
        <taxon>Bacteria</taxon>
        <taxon>Pseudomonadati</taxon>
        <taxon>Pseudomonadota</taxon>
        <taxon>Gammaproteobacteria</taxon>
        <taxon>Cellvibrionales</taxon>
        <taxon>Halieaceae</taxon>
        <taxon>Kineobactrum</taxon>
    </lineage>
</organism>
<dbReference type="InterPro" id="IPR051015">
    <property type="entry name" value="EvgA-like"/>
</dbReference>
<dbReference type="InterPro" id="IPR001789">
    <property type="entry name" value="Sig_transdc_resp-reg_receiver"/>
</dbReference>
<dbReference type="Pfam" id="PF00072">
    <property type="entry name" value="Response_reg"/>
    <property type="match status" value="1"/>
</dbReference>
<evidence type="ECO:0000256" key="2">
    <source>
        <dbReference type="ARBA" id="ARBA00023125"/>
    </source>
</evidence>
<accession>A0A2N5XYL3</accession>
<name>A0A2N5XYL3_9GAMM</name>
<dbReference type="Gene3D" id="3.40.50.2300">
    <property type="match status" value="1"/>
</dbReference>